<evidence type="ECO:0000256" key="2">
    <source>
        <dbReference type="ARBA" id="ARBA00022723"/>
    </source>
</evidence>
<name>A0A974ZX65_9NOCA</name>
<dbReference type="Gene3D" id="3.90.380.10">
    <property type="entry name" value="Naphthalene 1,2-dioxygenase Alpha Subunit, Chain A, domain 1"/>
    <property type="match status" value="1"/>
</dbReference>
<feature type="domain" description="Rieske" evidence="6">
    <location>
        <begin position="9"/>
        <end position="116"/>
    </location>
</feature>
<dbReference type="InterPro" id="IPR036922">
    <property type="entry name" value="Rieske_2Fe-2S_sf"/>
</dbReference>
<dbReference type="PANTHER" id="PTHR21266">
    <property type="entry name" value="IRON-SULFUR DOMAIN CONTAINING PROTEIN"/>
    <property type="match status" value="1"/>
</dbReference>
<dbReference type="Pfam" id="PF00355">
    <property type="entry name" value="Rieske"/>
    <property type="match status" value="1"/>
</dbReference>
<dbReference type="RefSeq" id="WP_206010240.1">
    <property type="nucleotide sequence ID" value="NZ_CP070619.1"/>
</dbReference>
<evidence type="ECO:0000256" key="5">
    <source>
        <dbReference type="ARBA" id="ARBA00023014"/>
    </source>
</evidence>
<keyword evidence="4" id="KW-0408">Iron</keyword>
<dbReference type="InterPro" id="IPR050584">
    <property type="entry name" value="Cholesterol_7-desaturase"/>
</dbReference>
<dbReference type="EMBL" id="CP070619">
    <property type="protein sequence ID" value="QSE93756.1"/>
    <property type="molecule type" value="Genomic_DNA"/>
</dbReference>
<dbReference type="SUPFAM" id="SSF50022">
    <property type="entry name" value="ISP domain"/>
    <property type="match status" value="1"/>
</dbReference>
<keyword evidence="8" id="KW-1185">Reference proteome</keyword>
<evidence type="ECO:0000259" key="6">
    <source>
        <dbReference type="PROSITE" id="PS51296"/>
    </source>
</evidence>
<dbReference type="PROSITE" id="PS51296">
    <property type="entry name" value="RIESKE"/>
    <property type="match status" value="1"/>
</dbReference>
<dbReference type="InterPro" id="IPR017941">
    <property type="entry name" value="Rieske_2Fe-2S"/>
</dbReference>
<evidence type="ECO:0000313" key="7">
    <source>
        <dbReference type="EMBL" id="QSE93756.1"/>
    </source>
</evidence>
<dbReference type="Gene3D" id="2.102.10.10">
    <property type="entry name" value="Rieske [2Fe-2S] iron-sulphur domain"/>
    <property type="match status" value="1"/>
</dbReference>
<keyword evidence="3" id="KW-0560">Oxidoreductase</keyword>
<dbReference type="InterPro" id="IPR045623">
    <property type="entry name" value="LigXa_C"/>
</dbReference>
<keyword evidence="2" id="KW-0479">Metal-binding</keyword>
<keyword evidence="1" id="KW-0001">2Fe-2S</keyword>
<evidence type="ECO:0000313" key="8">
    <source>
        <dbReference type="Proteomes" id="UP000662986"/>
    </source>
</evidence>
<reference evidence="7 8" key="2">
    <citation type="journal article" date="2022" name="Arch. Microbiol.">
        <title>Rhodococcus pseudokoreensis sp. nov. isolated from the rhizosphere of young M26 apple rootstocks.</title>
        <authorList>
            <person name="Kampfer P."/>
            <person name="Glaeser S.P."/>
            <person name="Blom J."/>
            <person name="Wolf J."/>
            <person name="Benning S."/>
            <person name="Schloter M."/>
            <person name="Neumann-Schaal M."/>
        </authorList>
    </citation>
    <scope>NUCLEOTIDE SEQUENCE [LARGE SCALE GENOMIC DNA]</scope>
    <source>
        <strain evidence="7 8">R79</strain>
    </source>
</reference>
<proteinExistence type="predicted"/>
<keyword evidence="5" id="KW-0411">Iron-sulfur</keyword>
<dbReference type="PANTHER" id="PTHR21266:SF59">
    <property type="entry name" value="BLR4922 PROTEIN"/>
    <property type="match status" value="1"/>
</dbReference>
<dbReference type="SUPFAM" id="SSF55961">
    <property type="entry name" value="Bet v1-like"/>
    <property type="match status" value="1"/>
</dbReference>
<dbReference type="Proteomes" id="UP000662986">
    <property type="component" value="Chromosome"/>
</dbReference>
<reference evidence="7 8" key="1">
    <citation type="journal article" date="2021" name="Microbiol. Resour. Announc.">
        <title>Complete Genome Sequences of Two Rhodococcus sp. Strains with Large and Linear Chromosomes, Isolated from Apple Rhizosphere.</title>
        <authorList>
            <person name="Benning S."/>
            <person name="Brugnone N."/>
            <person name="Siani R."/>
            <person name="Kublik S."/>
            <person name="Schloter M."/>
            <person name="Rad V."/>
        </authorList>
    </citation>
    <scope>NUCLEOTIDE SEQUENCE [LARGE SCALE GENOMIC DNA]</scope>
    <source>
        <strain evidence="7 8">R79</strain>
    </source>
</reference>
<evidence type="ECO:0000256" key="1">
    <source>
        <dbReference type="ARBA" id="ARBA00022714"/>
    </source>
</evidence>
<protein>
    <submittedName>
        <fullName evidence="7">Rieske 2Fe-2S domain-containing protein</fullName>
    </submittedName>
</protein>
<accession>A0A974ZX65</accession>
<gene>
    <name evidence="7" type="ORF">JWS13_36735</name>
</gene>
<dbReference type="Pfam" id="PF19301">
    <property type="entry name" value="LigXa_C"/>
    <property type="match status" value="1"/>
</dbReference>
<evidence type="ECO:0000256" key="3">
    <source>
        <dbReference type="ARBA" id="ARBA00023002"/>
    </source>
</evidence>
<evidence type="ECO:0000256" key="4">
    <source>
        <dbReference type="ARBA" id="ARBA00023004"/>
    </source>
</evidence>
<sequence>MGEYLRRFWLPALQSEDAPTNEGEPYRIKLLGESLLAFRNTEGRVGILQEACAHRGVSLFYGRNEDCGLRCVFHGWKYDVDGHVVDMPNEPPESRFKEKIKPIGYPTAEVGGVVWVFMGQGNPPPLPDFAWVSAEHLVVTKRYQDCNWLAVVEGGVDSSHVTFLHSTLKDDEGKERPNPIPGIGETLQTNDGFPRFDIVETKYGYMVGARRNVADPDRYYWRITQLVLPFYWMAPSPEDGPYYSCKIAVPVDDDNTINWTISWHPQRPISDEDLAVIMAGVGQHVVDVLPPDPSKPYGNCRPSQNRWNVYEIDRERQKRAEFTGVHGLGMQDQYIQESMGVVPDTAREHLGSSDLAVIKLRRRLHQEIDREQDRSAYPYTTNSLRDLRGATMFLDKNTSWIQEIVDKIDLPDVLYES</sequence>
<organism evidence="7 8">
    <name type="scientific">Rhodococcus pseudokoreensis</name>
    <dbReference type="NCBI Taxonomy" id="2811421"/>
    <lineage>
        <taxon>Bacteria</taxon>
        <taxon>Bacillati</taxon>
        <taxon>Actinomycetota</taxon>
        <taxon>Actinomycetes</taxon>
        <taxon>Mycobacteriales</taxon>
        <taxon>Nocardiaceae</taxon>
        <taxon>Rhodococcus</taxon>
    </lineage>
</organism>